<dbReference type="InterPro" id="IPR020449">
    <property type="entry name" value="Tscrpt_reg_AraC-type_HTH"/>
</dbReference>
<keyword evidence="3" id="KW-0804">Transcription</keyword>
<gene>
    <name evidence="5" type="ORF">SAMN05216179_2857</name>
</gene>
<dbReference type="PANTHER" id="PTHR43280:SF2">
    <property type="entry name" value="HTH-TYPE TRANSCRIPTIONAL REGULATOR EXSA"/>
    <property type="match status" value="1"/>
</dbReference>
<dbReference type="RefSeq" id="WP_073202526.1">
    <property type="nucleotide sequence ID" value="NZ_FRCZ01000006.1"/>
</dbReference>
<evidence type="ECO:0000259" key="4">
    <source>
        <dbReference type="PROSITE" id="PS01124"/>
    </source>
</evidence>
<dbReference type="PROSITE" id="PS01124">
    <property type="entry name" value="HTH_ARAC_FAMILY_2"/>
    <property type="match status" value="1"/>
</dbReference>
<sequence>MKAIKKNAQSLFPFSFVYKGSKEPQNELPTHMHDFHEIIYVHKGTGTFFINNTLYNMNKGDVFLIPNDTIHHAVPNQDDLVTSSVIFFSPALIQTIPIDENFSYLFIVEKIKKHKYYKLSLSETKQVTLEQFLNDIDKELSEKQTGSIHAAILITHQILLFLSRLSIEQIDQTFREENYNRFWMNEIFAYIDKNLQGKISLSLLAEKAHVSPAHFSRVFKEMTGIGVTVYLNKKRTYKAKELLWNTDYPVSHIAELSGFDSTPHFYRTFKKFIGTTPSGYRQKQKSI</sequence>
<keyword evidence="2" id="KW-0238">DNA-binding</keyword>
<dbReference type="PRINTS" id="PR00032">
    <property type="entry name" value="HTHARAC"/>
</dbReference>
<feature type="domain" description="HTH araC/xylS-type" evidence="4">
    <location>
        <begin position="185"/>
        <end position="283"/>
    </location>
</feature>
<accession>A0A1M7Q7V1</accession>
<reference evidence="5 6" key="1">
    <citation type="submission" date="2016-11" db="EMBL/GenBank/DDBJ databases">
        <authorList>
            <person name="Jaros S."/>
            <person name="Januszkiewicz K."/>
            <person name="Wedrychowicz H."/>
        </authorList>
    </citation>
    <scope>NUCLEOTIDE SEQUENCE [LARGE SCALE GENOMIC DNA]</scope>
    <source>
        <strain evidence="5 6">CGMCC 1.10681</strain>
    </source>
</reference>
<dbReference type="Pfam" id="PF02311">
    <property type="entry name" value="AraC_binding"/>
    <property type="match status" value="1"/>
</dbReference>
<dbReference type="PANTHER" id="PTHR43280">
    <property type="entry name" value="ARAC-FAMILY TRANSCRIPTIONAL REGULATOR"/>
    <property type="match status" value="1"/>
</dbReference>
<keyword evidence="6" id="KW-1185">Reference proteome</keyword>
<dbReference type="SMART" id="SM00342">
    <property type="entry name" value="HTH_ARAC"/>
    <property type="match status" value="1"/>
</dbReference>
<dbReference type="Gene3D" id="2.60.120.10">
    <property type="entry name" value="Jelly Rolls"/>
    <property type="match status" value="1"/>
</dbReference>
<protein>
    <submittedName>
        <fullName evidence="5">Transcriptional regulator, AraC family</fullName>
    </submittedName>
</protein>
<name>A0A1M7Q7V1_9BACI</name>
<evidence type="ECO:0000256" key="1">
    <source>
        <dbReference type="ARBA" id="ARBA00023015"/>
    </source>
</evidence>
<dbReference type="Pfam" id="PF12833">
    <property type="entry name" value="HTH_18"/>
    <property type="match status" value="1"/>
</dbReference>
<dbReference type="InterPro" id="IPR009057">
    <property type="entry name" value="Homeodomain-like_sf"/>
</dbReference>
<evidence type="ECO:0000313" key="5">
    <source>
        <dbReference type="EMBL" id="SHN26422.1"/>
    </source>
</evidence>
<dbReference type="InterPro" id="IPR037923">
    <property type="entry name" value="HTH-like"/>
</dbReference>
<dbReference type="STRING" id="1027249.SAMN05216179_2857"/>
<dbReference type="AlphaFoldDB" id="A0A1M7Q7V1"/>
<evidence type="ECO:0000256" key="3">
    <source>
        <dbReference type="ARBA" id="ARBA00023163"/>
    </source>
</evidence>
<dbReference type="Gene3D" id="1.10.10.60">
    <property type="entry name" value="Homeodomain-like"/>
    <property type="match status" value="2"/>
</dbReference>
<dbReference type="SUPFAM" id="SSF46689">
    <property type="entry name" value="Homeodomain-like"/>
    <property type="match status" value="2"/>
</dbReference>
<dbReference type="InterPro" id="IPR018060">
    <property type="entry name" value="HTH_AraC"/>
</dbReference>
<dbReference type="EMBL" id="FRCZ01000006">
    <property type="protein sequence ID" value="SHN26422.1"/>
    <property type="molecule type" value="Genomic_DNA"/>
</dbReference>
<organism evidence="5 6">
    <name type="scientific">Gracilibacillus kekensis</name>
    <dbReference type="NCBI Taxonomy" id="1027249"/>
    <lineage>
        <taxon>Bacteria</taxon>
        <taxon>Bacillati</taxon>
        <taxon>Bacillota</taxon>
        <taxon>Bacilli</taxon>
        <taxon>Bacillales</taxon>
        <taxon>Bacillaceae</taxon>
        <taxon>Gracilibacillus</taxon>
    </lineage>
</organism>
<evidence type="ECO:0000256" key="2">
    <source>
        <dbReference type="ARBA" id="ARBA00023125"/>
    </source>
</evidence>
<dbReference type="SUPFAM" id="SSF51215">
    <property type="entry name" value="Regulatory protein AraC"/>
    <property type="match status" value="1"/>
</dbReference>
<dbReference type="OrthoDB" id="8737373at2"/>
<proteinExistence type="predicted"/>
<dbReference type="GO" id="GO:0003700">
    <property type="term" value="F:DNA-binding transcription factor activity"/>
    <property type="evidence" value="ECO:0007669"/>
    <property type="project" value="InterPro"/>
</dbReference>
<dbReference type="InterPro" id="IPR014710">
    <property type="entry name" value="RmlC-like_jellyroll"/>
</dbReference>
<evidence type="ECO:0000313" key="6">
    <source>
        <dbReference type="Proteomes" id="UP000184184"/>
    </source>
</evidence>
<dbReference type="GO" id="GO:0043565">
    <property type="term" value="F:sequence-specific DNA binding"/>
    <property type="evidence" value="ECO:0007669"/>
    <property type="project" value="InterPro"/>
</dbReference>
<keyword evidence="1" id="KW-0805">Transcription regulation</keyword>
<dbReference type="InterPro" id="IPR003313">
    <property type="entry name" value="AraC-bd"/>
</dbReference>
<dbReference type="Proteomes" id="UP000184184">
    <property type="component" value="Unassembled WGS sequence"/>
</dbReference>